<proteinExistence type="predicted"/>
<keyword evidence="4" id="KW-1185">Reference proteome</keyword>
<evidence type="ECO:0000313" key="3">
    <source>
        <dbReference type="EMBL" id="MFA9477413.1"/>
    </source>
</evidence>
<feature type="transmembrane region" description="Helical" evidence="2">
    <location>
        <begin position="49"/>
        <end position="71"/>
    </location>
</feature>
<keyword evidence="2" id="KW-0812">Transmembrane</keyword>
<protein>
    <submittedName>
        <fullName evidence="3">Uncharacterized protein</fullName>
    </submittedName>
</protein>
<feature type="compositionally biased region" description="Basic and acidic residues" evidence="1">
    <location>
        <begin position="1"/>
        <end position="15"/>
    </location>
</feature>
<comment type="caution">
    <text evidence="3">The sequence shown here is derived from an EMBL/GenBank/DDBJ whole genome shotgun (WGS) entry which is preliminary data.</text>
</comment>
<keyword evidence="2" id="KW-1133">Transmembrane helix</keyword>
<dbReference type="RefSeq" id="WP_425344338.1">
    <property type="nucleotide sequence ID" value="NZ_JBGUBD010000002.1"/>
</dbReference>
<feature type="region of interest" description="Disordered" evidence="1">
    <location>
        <begin position="1"/>
        <end position="30"/>
    </location>
</feature>
<reference evidence="3 4" key="1">
    <citation type="submission" date="2024-08" db="EMBL/GenBank/DDBJ databases">
        <title>Whole-genome sequencing of halo(alkali)philic microorganisms from hypersaline lakes.</title>
        <authorList>
            <person name="Sorokin D.Y."/>
            <person name="Merkel A.Y."/>
            <person name="Messina E."/>
            <person name="Yakimov M."/>
        </authorList>
    </citation>
    <scope>NUCLEOTIDE SEQUENCE [LARGE SCALE GENOMIC DNA]</scope>
    <source>
        <strain evidence="3 4">AB-hyl4</strain>
    </source>
</reference>
<gene>
    <name evidence="3" type="ORF">ACERK3_03795</name>
</gene>
<organism evidence="3 4">
    <name type="scientific">Natronomicrosphaera hydrolytica</name>
    <dbReference type="NCBI Taxonomy" id="3242702"/>
    <lineage>
        <taxon>Bacteria</taxon>
        <taxon>Pseudomonadati</taxon>
        <taxon>Planctomycetota</taxon>
        <taxon>Phycisphaerae</taxon>
        <taxon>Phycisphaerales</taxon>
        <taxon>Phycisphaeraceae</taxon>
        <taxon>Natronomicrosphaera</taxon>
    </lineage>
</organism>
<accession>A0ABV4U531</accession>
<dbReference type="Proteomes" id="UP001575105">
    <property type="component" value="Unassembled WGS sequence"/>
</dbReference>
<evidence type="ECO:0000256" key="2">
    <source>
        <dbReference type="SAM" id="Phobius"/>
    </source>
</evidence>
<feature type="region of interest" description="Disordered" evidence="1">
    <location>
        <begin position="82"/>
        <end position="111"/>
    </location>
</feature>
<sequence>MQEAERLTTEQREMEAALSGLAPQSPQRDPSALMFELGRRAERRRCRRWQAGVGGLGLLLAVSLGVNVLSVGTRSPEAGMMAVQHTAPQPTVEREREAIASTPPADPSVDAEHARPEVANAWSWLGHTESRPPSTDTPIAPRQSVGHLSRLVQEHGIDALPEPALRFTVDPADRNTL</sequence>
<name>A0ABV4U531_9BACT</name>
<dbReference type="EMBL" id="JBGUBD010000002">
    <property type="protein sequence ID" value="MFA9477413.1"/>
    <property type="molecule type" value="Genomic_DNA"/>
</dbReference>
<evidence type="ECO:0000256" key="1">
    <source>
        <dbReference type="SAM" id="MobiDB-lite"/>
    </source>
</evidence>
<keyword evidence="2" id="KW-0472">Membrane</keyword>
<evidence type="ECO:0000313" key="4">
    <source>
        <dbReference type="Proteomes" id="UP001575105"/>
    </source>
</evidence>